<keyword evidence="2" id="KW-1185">Reference proteome</keyword>
<evidence type="ECO:0000313" key="1">
    <source>
        <dbReference type="EMBL" id="ABM07774.1"/>
    </source>
</evidence>
<accession>A1R9K4</accession>
<dbReference type="KEGG" id="aau:AAur_3219"/>
<dbReference type="Proteomes" id="UP000000637">
    <property type="component" value="Chromosome"/>
</dbReference>
<dbReference type="HOGENOM" id="CLU_3114017_0_0_11"/>
<dbReference type="EMBL" id="CP000474">
    <property type="protein sequence ID" value="ABM07774.1"/>
    <property type="molecule type" value="Genomic_DNA"/>
</dbReference>
<proteinExistence type="predicted"/>
<organism evidence="1 2">
    <name type="scientific">Paenarthrobacter aurescens (strain TC1)</name>
    <dbReference type="NCBI Taxonomy" id="290340"/>
    <lineage>
        <taxon>Bacteria</taxon>
        <taxon>Bacillati</taxon>
        <taxon>Actinomycetota</taxon>
        <taxon>Actinomycetes</taxon>
        <taxon>Micrococcales</taxon>
        <taxon>Micrococcaceae</taxon>
        <taxon>Paenarthrobacter</taxon>
    </lineage>
</organism>
<reference evidence="1 2" key="1">
    <citation type="journal article" date="2006" name="PLoS Genet.">
        <title>Secrets of soil survival revealed by the genome sequence of Arthrobacter aurescens TC1.</title>
        <authorList>
            <person name="Mongodin E.F."/>
            <person name="Shapir N."/>
            <person name="Daugherty S.C."/>
            <person name="DeBoy R.T."/>
            <person name="Emerson J.B."/>
            <person name="Shvartzbeyn A."/>
            <person name="Radune D."/>
            <person name="Vamathevan J."/>
            <person name="Riggs F."/>
            <person name="Grinberg V."/>
            <person name="Khouri H."/>
            <person name="Wackett L.P."/>
            <person name="Nelson K.E."/>
            <person name="Sadowsky M.J."/>
        </authorList>
    </citation>
    <scope>NUCLEOTIDE SEQUENCE [LARGE SCALE GENOMIC DNA]</scope>
    <source>
        <strain evidence="1 2">TC1</strain>
    </source>
</reference>
<protein>
    <submittedName>
        <fullName evidence="1">Uncharacterized protein</fullName>
    </submittedName>
</protein>
<gene>
    <name evidence="1" type="ordered locus">AAur_3219</name>
</gene>
<name>A1R9K4_PAEAT</name>
<evidence type="ECO:0000313" key="2">
    <source>
        <dbReference type="Proteomes" id="UP000000637"/>
    </source>
</evidence>
<sequence length="54" mass="6427">MLRTENAMLQAIMCKLNLHHRWHVESAEDGSGRYRRCTRCGKYDRDWDGSGFMH</sequence>
<dbReference type="AlphaFoldDB" id="A1R9K4"/>